<gene>
    <name evidence="1" type="ordered locus">MTR_1g048140</name>
</gene>
<sequence length="69" mass="7712">MWKWQVHTVHDDLDVADDDRHLNPHRCGAEVKPPPAPEIVISSGWPRSNVGGAVPTRTDPTFLYLALNN</sequence>
<evidence type="ECO:0000313" key="3">
    <source>
        <dbReference type="Proteomes" id="UP000002051"/>
    </source>
</evidence>
<dbReference type="AlphaFoldDB" id="A0A072VIN7"/>
<dbReference type="Proteomes" id="UP000002051">
    <property type="component" value="Unassembled WGS sequence"/>
</dbReference>
<keyword evidence="3" id="KW-1185">Reference proteome</keyword>
<reference evidence="1 3" key="1">
    <citation type="journal article" date="2011" name="Nature">
        <title>The Medicago genome provides insight into the evolution of rhizobial symbioses.</title>
        <authorList>
            <person name="Young N.D."/>
            <person name="Debelle F."/>
            <person name="Oldroyd G.E."/>
            <person name="Geurts R."/>
            <person name="Cannon S.B."/>
            <person name="Udvardi M.K."/>
            <person name="Benedito V.A."/>
            <person name="Mayer K.F."/>
            <person name="Gouzy J."/>
            <person name="Schoof H."/>
            <person name="Van de Peer Y."/>
            <person name="Proost S."/>
            <person name="Cook D.R."/>
            <person name="Meyers B.C."/>
            <person name="Spannagl M."/>
            <person name="Cheung F."/>
            <person name="De Mita S."/>
            <person name="Krishnakumar V."/>
            <person name="Gundlach H."/>
            <person name="Zhou S."/>
            <person name="Mudge J."/>
            <person name="Bharti A.K."/>
            <person name="Murray J.D."/>
            <person name="Naoumkina M.A."/>
            <person name="Rosen B."/>
            <person name="Silverstein K.A."/>
            <person name="Tang H."/>
            <person name="Rombauts S."/>
            <person name="Zhao P.X."/>
            <person name="Zhou P."/>
            <person name="Barbe V."/>
            <person name="Bardou P."/>
            <person name="Bechner M."/>
            <person name="Bellec A."/>
            <person name="Berger A."/>
            <person name="Berges H."/>
            <person name="Bidwell S."/>
            <person name="Bisseling T."/>
            <person name="Choisne N."/>
            <person name="Couloux A."/>
            <person name="Denny R."/>
            <person name="Deshpande S."/>
            <person name="Dai X."/>
            <person name="Doyle J.J."/>
            <person name="Dudez A.M."/>
            <person name="Farmer A.D."/>
            <person name="Fouteau S."/>
            <person name="Franken C."/>
            <person name="Gibelin C."/>
            <person name="Gish J."/>
            <person name="Goldstein S."/>
            <person name="Gonzalez A.J."/>
            <person name="Green P.J."/>
            <person name="Hallab A."/>
            <person name="Hartog M."/>
            <person name="Hua A."/>
            <person name="Humphray S.J."/>
            <person name="Jeong D.H."/>
            <person name="Jing Y."/>
            <person name="Jocker A."/>
            <person name="Kenton S.M."/>
            <person name="Kim D.J."/>
            <person name="Klee K."/>
            <person name="Lai H."/>
            <person name="Lang C."/>
            <person name="Lin S."/>
            <person name="Macmil S.L."/>
            <person name="Magdelenat G."/>
            <person name="Matthews L."/>
            <person name="McCorrison J."/>
            <person name="Monaghan E.L."/>
            <person name="Mun J.H."/>
            <person name="Najar F.Z."/>
            <person name="Nicholson C."/>
            <person name="Noirot C."/>
            <person name="O'Bleness M."/>
            <person name="Paule C.R."/>
            <person name="Poulain J."/>
            <person name="Prion F."/>
            <person name="Qin B."/>
            <person name="Qu C."/>
            <person name="Retzel E.F."/>
            <person name="Riddle C."/>
            <person name="Sallet E."/>
            <person name="Samain S."/>
            <person name="Samson N."/>
            <person name="Sanders I."/>
            <person name="Saurat O."/>
            <person name="Scarpelli C."/>
            <person name="Schiex T."/>
            <person name="Segurens B."/>
            <person name="Severin A.J."/>
            <person name="Sherrier D.J."/>
            <person name="Shi R."/>
            <person name="Sims S."/>
            <person name="Singer S.R."/>
            <person name="Sinharoy S."/>
            <person name="Sterck L."/>
            <person name="Viollet A."/>
            <person name="Wang B.B."/>
            <person name="Wang K."/>
            <person name="Wang M."/>
            <person name="Wang X."/>
            <person name="Warfsmann J."/>
            <person name="Weissenbach J."/>
            <person name="White D.D."/>
            <person name="White J.D."/>
            <person name="Wiley G.B."/>
            <person name="Wincker P."/>
            <person name="Xing Y."/>
            <person name="Yang L."/>
            <person name="Yao Z."/>
            <person name="Ying F."/>
            <person name="Zhai J."/>
            <person name="Zhou L."/>
            <person name="Zuber A."/>
            <person name="Denarie J."/>
            <person name="Dixon R.A."/>
            <person name="May G.D."/>
            <person name="Schwartz D.C."/>
            <person name="Rogers J."/>
            <person name="Quetier F."/>
            <person name="Town C.D."/>
            <person name="Roe B.A."/>
        </authorList>
    </citation>
    <scope>NUCLEOTIDE SEQUENCE [LARGE SCALE GENOMIC DNA]</scope>
    <source>
        <strain evidence="1">A17</strain>
        <strain evidence="2 3">cv. Jemalong A17</strain>
    </source>
</reference>
<evidence type="ECO:0000313" key="1">
    <source>
        <dbReference type="EMBL" id="KEH41298.1"/>
    </source>
</evidence>
<dbReference type="EnsemblPlants" id="KEH41298">
    <property type="protein sequence ID" value="KEH41298"/>
    <property type="gene ID" value="MTR_1g048140"/>
</dbReference>
<dbReference type="EMBL" id="CM001217">
    <property type="protein sequence ID" value="KEH41298.1"/>
    <property type="molecule type" value="Genomic_DNA"/>
</dbReference>
<reference evidence="1 3" key="2">
    <citation type="journal article" date="2014" name="BMC Genomics">
        <title>An improved genome release (version Mt4.0) for the model legume Medicago truncatula.</title>
        <authorList>
            <person name="Tang H."/>
            <person name="Krishnakumar V."/>
            <person name="Bidwell S."/>
            <person name="Rosen B."/>
            <person name="Chan A."/>
            <person name="Zhou S."/>
            <person name="Gentzbittel L."/>
            <person name="Childs K.L."/>
            <person name="Yandell M."/>
            <person name="Gundlach H."/>
            <person name="Mayer K.F."/>
            <person name="Schwartz D.C."/>
            <person name="Town C.D."/>
        </authorList>
    </citation>
    <scope>GENOME REANNOTATION</scope>
    <source>
        <strain evidence="1">A17</strain>
        <strain evidence="2 3">cv. Jemalong A17</strain>
    </source>
</reference>
<dbReference type="HOGENOM" id="CLU_2779595_0_0_1"/>
<organism evidence="1 3">
    <name type="scientific">Medicago truncatula</name>
    <name type="common">Barrel medic</name>
    <name type="synonym">Medicago tribuloides</name>
    <dbReference type="NCBI Taxonomy" id="3880"/>
    <lineage>
        <taxon>Eukaryota</taxon>
        <taxon>Viridiplantae</taxon>
        <taxon>Streptophyta</taxon>
        <taxon>Embryophyta</taxon>
        <taxon>Tracheophyta</taxon>
        <taxon>Spermatophyta</taxon>
        <taxon>Magnoliopsida</taxon>
        <taxon>eudicotyledons</taxon>
        <taxon>Gunneridae</taxon>
        <taxon>Pentapetalae</taxon>
        <taxon>rosids</taxon>
        <taxon>fabids</taxon>
        <taxon>Fabales</taxon>
        <taxon>Fabaceae</taxon>
        <taxon>Papilionoideae</taxon>
        <taxon>50 kb inversion clade</taxon>
        <taxon>NPAAA clade</taxon>
        <taxon>Hologalegina</taxon>
        <taxon>IRL clade</taxon>
        <taxon>Trifolieae</taxon>
        <taxon>Medicago</taxon>
    </lineage>
</organism>
<protein>
    <submittedName>
        <fullName evidence="1 2">Uncharacterized protein</fullName>
    </submittedName>
</protein>
<accession>A0A072VIN7</accession>
<evidence type="ECO:0000313" key="2">
    <source>
        <dbReference type="EnsemblPlants" id="KEH41298"/>
    </source>
</evidence>
<name>A0A072VIN7_MEDTR</name>
<proteinExistence type="predicted"/>
<reference evidence="2" key="3">
    <citation type="submission" date="2015-04" db="UniProtKB">
        <authorList>
            <consortium name="EnsemblPlants"/>
        </authorList>
    </citation>
    <scope>IDENTIFICATION</scope>
    <source>
        <strain evidence="2">cv. Jemalong A17</strain>
    </source>
</reference>